<gene>
    <name evidence="3" type="ORF">K7472_04060</name>
</gene>
<organism evidence="3 4">
    <name type="scientific">Streptantibioticus parmotrematis</name>
    <dbReference type="NCBI Taxonomy" id="2873249"/>
    <lineage>
        <taxon>Bacteria</taxon>
        <taxon>Bacillati</taxon>
        <taxon>Actinomycetota</taxon>
        <taxon>Actinomycetes</taxon>
        <taxon>Kitasatosporales</taxon>
        <taxon>Streptomycetaceae</taxon>
        <taxon>Streptantibioticus</taxon>
    </lineage>
</organism>
<evidence type="ECO:0000313" key="4">
    <source>
        <dbReference type="Proteomes" id="UP001198565"/>
    </source>
</evidence>
<comment type="caution">
    <text evidence="3">The sequence shown here is derived from an EMBL/GenBank/DDBJ whole genome shotgun (WGS) entry which is preliminary data.</text>
</comment>
<accession>A0ABS7QLF0</accession>
<protein>
    <submittedName>
        <fullName evidence="3">2OG-Fe(II) oxygenase</fullName>
    </submittedName>
</protein>
<keyword evidence="1" id="KW-0560">Oxidoreductase</keyword>
<evidence type="ECO:0000259" key="2">
    <source>
        <dbReference type="PROSITE" id="PS51471"/>
    </source>
</evidence>
<dbReference type="InterPro" id="IPR005123">
    <property type="entry name" value="Oxoglu/Fe-dep_dioxygenase_dom"/>
</dbReference>
<sequence length="230" mass="25243">MELLHSSDQFAVFDDFLGAEAFQQMQAYLGSENFTYVRSRRWHTAFKLLDGDPLVGSSVLSDHPAPPENVLVHPCGRGIDVVATAIKAALPDLAPWVGKQGEAWEFFTCTSYIYPMGSGLSWHKDAKNRAGSYVLYLHPEWQPKWGAELLLSGTPEWHRGTGDEQPQRATGTPGGIGQFVTPYPNRLVVMKAGVMHAVKKVDVTAGDHARYSIAGFFQTAAEPAPQDRAS</sequence>
<dbReference type="PROSITE" id="PS51471">
    <property type="entry name" value="FE2OG_OXY"/>
    <property type="match status" value="1"/>
</dbReference>
<keyword evidence="4" id="KW-1185">Reference proteome</keyword>
<keyword evidence="1" id="KW-0408">Iron</keyword>
<feature type="domain" description="Fe2OG dioxygenase" evidence="2">
    <location>
        <begin position="105"/>
        <end position="219"/>
    </location>
</feature>
<keyword evidence="1" id="KW-0479">Metal-binding</keyword>
<dbReference type="Gene3D" id="2.60.120.620">
    <property type="entry name" value="q2cbj1_9rhob like domain"/>
    <property type="match status" value="1"/>
</dbReference>
<dbReference type="Proteomes" id="UP001198565">
    <property type="component" value="Unassembled WGS sequence"/>
</dbReference>
<proteinExistence type="inferred from homology"/>
<dbReference type="Pfam" id="PF13640">
    <property type="entry name" value="2OG-FeII_Oxy_3"/>
    <property type="match status" value="1"/>
</dbReference>
<dbReference type="RefSeq" id="WP_222973912.1">
    <property type="nucleotide sequence ID" value="NZ_JAINVZ010000002.1"/>
</dbReference>
<dbReference type="EMBL" id="JAINVZ010000002">
    <property type="protein sequence ID" value="MBY8884017.1"/>
    <property type="molecule type" value="Genomic_DNA"/>
</dbReference>
<dbReference type="InterPro" id="IPR044862">
    <property type="entry name" value="Pro_4_hyd_alph_FE2OG_OXY"/>
</dbReference>
<name>A0ABS7QLF0_9ACTN</name>
<reference evidence="3 4" key="1">
    <citation type="submission" date="2021-08" db="EMBL/GenBank/DDBJ databases">
        <title>Streptomyces sp. PTM05 isolated from lichen.</title>
        <authorList>
            <person name="Somphong A."/>
            <person name="Phongsopitanun W."/>
            <person name="Tanasupawat S."/>
        </authorList>
    </citation>
    <scope>NUCLEOTIDE SEQUENCE [LARGE SCALE GENOMIC DNA]</scope>
    <source>
        <strain evidence="3 4">Ptm05</strain>
    </source>
</reference>
<evidence type="ECO:0000256" key="1">
    <source>
        <dbReference type="RuleBase" id="RU003682"/>
    </source>
</evidence>
<comment type="similarity">
    <text evidence="1">Belongs to the iron/ascorbate-dependent oxidoreductase family.</text>
</comment>
<evidence type="ECO:0000313" key="3">
    <source>
        <dbReference type="EMBL" id="MBY8884017.1"/>
    </source>
</evidence>